<dbReference type="EMBL" id="ML213526">
    <property type="protein sequence ID" value="TFK46965.1"/>
    <property type="molecule type" value="Genomic_DNA"/>
</dbReference>
<sequence>MLGDSETSVLRSACSHSPMFVFMHRTVVRRSCPEQCLFGFRFGILGTSHLAEGHQARKSRTTAPGHDSVSAFPVLEICKYCHLHCFGLGSEDGIDSLIAIPYLKVTPSLPPTWGHVSIPQWNAHLHLVAL</sequence>
<evidence type="ECO:0000313" key="2">
    <source>
        <dbReference type="Proteomes" id="UP000305948"/>
    </source>
</evidence>
<reference evidence="1 2" key="1">
    <citation type="journal article" date="2019" name="Nat. Ecol. Evol.">
        <title>Megaphylogeny resolves global patterns of mushroom evolution.</title>
        <authorList>
            <person name="Varga T."/>
            <person name="Krizsan K."/>
            <person name="Foldi C."/>
            <person name="Dima B."/>
            <person name="Sanchez-Garcia M."/>
            <person name="Sanchez-Ramirez S."/>
            <person name="Szollosi G.J."/>
            <person name="Szarkandi J.G."/>
            <person name="Papp V."/>
            <person name="Albert L."/>
            <person name="Andreopoulos W."/>
            <person name="Angelini C."/>
            <person name="Antonin V."/>
            <person name="Barry K.W."/>
            <person name="Bougher N.L."/>
            <person name="Buchanan P."/>
            <person name="Buyck B."/>
            <person name="Bense V."/>
            <person name="Catcheside P."/>
            <person name="Chovatia M."/>
            <person name="Cooper J."/>
            <person name="Damon W."/>
            <person name="Desjardin D."/>
            <person name="Finy P."/>
            <person name="Geml J."/>
            <person name="Haridas S."/>
            <person name="Hughes K."/>
            <person name="Justo A."/>
            <person name="Karasinski D."/>
            <person name="Kautmanova I."/>
            <person name="Kiss B."/>
            <person name="Kocsube S."/>
            <person name="Kotiranta H."/>
            <person name="LaButti K.M."/>
            <person name="Lechner B.E."/>
            <person name="Liimatainen K."/>
            <person name="Lipzen A."/>
            <person name="Lukacs Z."/>
            <person name="Mihaltcheva S."/>
            <person name="Morgado L.N."/>
            <person name="Niskanen T."/>
            <person name="Noordeloos M.E."/>
            <person name="Ohm R.A."/>
            <person name="Ortiz-Santana B."/>
            <person name="Ovrebo C."/>
            <person name="Racz N."/>
            <person name="Riley R."/>
            <person name="Savchenko A."/>
            <person name="Shiryaev A."/>
            <person name="Soop K."/>
            <person name="Spirin V."/>
            <person name="Szebenyi C."/>
            <person name="Tomsovsky M."/>
            <person name="Tulloss R.E."/>
            <person name="Uehling J."/>
            <person name="Grigoriev I.V."/>
            <person name="Vagvolgyi C."/>
            <person name="Papp T."/>
            <person name="Martin F.M."/>
            <person name="Miettinen O."/>
            <person name="Hibbett D.S."/>
            <person name="Nagy L.G."/>
        </authorList>
    </citation>
    <scope>NUCLEOTIDE SEQUENCE [LARGE SCALE GENOMIC DNA]</scope>
    <source>
        <strain evidence="1 2">OMC1185</strain>
    </source>
</reference>
<evidence type="ECO:0000313" key="1">
    <source>
        <dbReference type="EMBL" id="TFK46965.1"/>
    </source>
</evidence>
<gene>
    <name evidence="1" type="ORF">OE88DRAFT_842691</name>
</gene>
<keyword evidence="2" id="KW-1185">Reference proteome</keyword>
<name>A0A5C3MQ87_9AGAM</name>
<protein>
    <submittedName>
        <fullName evidence="1">Uncharacterized protein</fullName>
    </submittedName>
</protein>
<proteinExistence type="predicted"/>
<accession>A0A5C3MQ87</accession>
<dbReference type="AlphaFoldDB" id="A0A5C3MQ87"/>
<dbReference type="Proteomes" id="UP000305948">
    <property type="component" value="Unassembled WGS sequence"/>
</dbReference>
<organism evidence="1 2">
    <name type="scientific">Heliocybe sulcata</name>
    <dbReference type="NCBI Taxonomy" id="5364"/>
    <lineage>
        <taxon>Eukaryota</taxon>
        <taxon>Fungi</taxon>
        <taxon>Dikarya</taxon>
        <taxon>Basidiomycota</taxon>
        <taxon>Agaricomycotina</taxon>
        <taxon>Agaricomycetes</taxon>
        <taxon>Gloeophyllales</taxon>
        <taxon>Gloeophyllaceae</taxon>
        <taxon>Heliocybe</taxon>
    </lineage>
</organism>